<gene>
    <name evidence="2" type="ORF">PCAL00307_LOCUS17110</name>
</gene>
<name>A0A7S4A2I7_9STRA</name>
<reference evidence="2" key="1">
    <citation type="submission" date="2021-01" db="EMBL/GenBank/DDBJ databases">
        <authorList>
            <person name="Corre E."/>
            <person name="Pelletier E."/>
            <person name="Niang G."/>
            <person name="Scheremetjew M."/>
            <person name="Finn R."/>
            <person name="Kale V."/>
            <person name="Holt S."/>
            <person name="Cochrane G."/>
            <person name="Meng A."/>
            <person name="Brown T."/>
            <person name="Cohen L."/>
        </authorList>
    </citation>
    <scope>NUCLEOTIDE SEQUENCE</scope>
    <source>
        <strain evidence="2">CCMP1756</strain>
    </source>
</reference>
<proteinExistence type="predicted"/>
<feature type="coiled-coil region" evidence="1">
    <location>
        <begin position="44"/>
        <end position="71"/>
    </location>
</feature>
<protein>
    <submittedName>
        <fullName evidence="2">Uncharacterized protein</fullName>
    </submittedName>
</protein>
<dbReference type="EMBL" id="HBIW01019923">
    <property type="protein sequence ID" value="CAE0701674.1"/>
    <property type="molecule type" value="Transcribed_RNA"/>
</dbReference>
<keyword evidence="1" id="KW-0175">Coiled coil</keyword>
<accession>A0A7S4A2I7</accession>
<evidence type="ECO:0000256" key="1">
    <source>
        <dbReference type="SAM" id="Coils"/>
    </source>
</evidence>
<sequence length="311" mass="33406">MKLPALITACSAVAVNTLAPTKVAPKAPAPPPDCHDAESCAALAEEYAHEADALRASIAELSDELQQAKLERIENNILEFVEEAPSALPGIKFRTTLRGLDGGDAAFLRAQWSFLESGGCIVTPASGRDSSCTLEAGGAGWRLMPAKVQGPQRDTPDIFECWCFVKDGDGQMTKVTLRTTSLPYDDAASLREEAAKAATRHKAQAAKFADAQQQYKDKHAGRSFLDTLLDYRELIKAHEASSVAAGARETVDSFARGADGAEVTLGDQRVVLGKRGHYLVGELPPAPVELAARLLPFLKDQRSVWGTFTAW</sequence>
<dbReference type="AlphaFoldDB" id="A0A7S4A2I7"/>
<organism evidence="2">
    <name type="scientific">Pelagomonas calceolata</name>
    <dbReference type="NCBI Taxonomy" id="35677"/>
    <lineage>
        <taxon>Eukaryota</taxon>
        <taxon>Sar</taxon>
        <taxon>Stramenopiles</taxon>
        <taxon>Ochrophyta</taxon>
        <taxon>Pelagophyceae</taxon>
        <taxon>Pelagomonadales</taxon>
        <taxon>Pelagomonadaceae</taxon>
        <taxon>Pelagomonas</taxon>
    </lineage>
</organism>
<evidence type="ECO:0000313" key="2">
    <source>
        <dbReference type="EMBL" id="CAE0701674.1"/>
    </source>
</evidence>